<keyword evidence="8" id="KW-1185">Reference proteome</keyword>
<name>A0ABQ7JDP1_9APIC</name>
<dbReference type="EC" id="2.3.2.26" evidence="2"/>
<feature type="active site" description="Glycyl thioester intermediate" evidence="5">
    <location>
        <position position="656"/>
    </location>
</feature>
<dbReference type="SUPFAM" id="SSF56204">
    <property type="entry name" value="Hect, E3 ligase catalytic domain"/>
    <property type="match status" value="1"/>
</dbReference>
<comment type="caution">
    <text evidence="7">The sequence shown here is derived from an EMBL/GenBank/DDBJ whole genome shotgun (WGS) entry which is preliminary data.</text>
</comment>
<dbReference type="Gene3D" id="3.30.2410.10">
    <property type="entry name" value="Hect, E3 ligase catalytic domain"/>
    <property type="match status" value="1"/>
</dbReference>
<comment type="catalytic activity">
    <reaction evidence="1">
        <text>S-ubiquitinyl-[E2 ubiquitin-conjugating enzyme]-L-cysteine + [acceptor protein]-L-lysine = [E2 ubiquitin-conjugating enzyme]-L-cysteine + N(6)-ubiquitinyl-[acceptor protein]-L-lysine.</text>
        <dbReference type="EC" id="2.3.2.26"/>
    </reaction>
</comment>
<dbReference type="Pfam" id="PF00632">
    <property type="entry name" value="HECT"/>
    <property type="match status" value="2"/>
</dbReference>
<evidence type="ECO:0000313" key="7">
    <source>
        <dbReference type="EMBL" id="KAF8822143.1"/>
    </source>
</evidence>
<dbReference type="InterPro" id="IPR044611">
    <property type="entry name" value="E3A/B/C-like"/>
</dbReference>
<dbReference type="Gene3D" id="3.30.2160.10">
    <property type="entry name" value="Hect, E3 ligase catalytic domain"/>
    <property type="match status" value="1"/>
</dbReference>
<evidence type="ECO:0000256" key="3">
    <source>
        <dbReference type="ARBA" id="ARBA00022679"/>
    </source>
</evidence>
<evidence type="ECO:0000259" key="6">
    <source>
        <dbReference type="PROSITE" id="PS50237"/>
    </source>
</evidence>
<dbReference type="CDD" id="cd00078">
    <property type="entry name" value="HECTc"/>
    <property type="match status" value="1"/>
</dbReference>
<gene>
    <name evidence="7" type="ORF">IE077_000937</name>
</gene>
<protein>
    <recommendedName>
        <fullName evidence="2">HECT-type E3 ubiquitin transferase</fullName>
        <ecNumber evidence="2">2.3.2.26</ecNumber>
    </recommendedName>
</protein>
<dbReference type="InterPro" id="IPR000569">
    <property type="entry name" value="HECT_dom"/>
</dbReference>
<evidence type="ECO:0000256" key="2">
    <source>
        <dbReference type="ARBA" id="ARBA00012485"/>
    </source>
</evidence>
<dbReference type="Gene3D" id="3.90.1750.10">
    <property type="entry name" value="Hect, E3 ligase catalytic domains"/>
    <property type="match status" value="1"/>
</dbReference>
<evidence type="ECO:0000256" key="4">
    <source>
        <dbReference type="ARBA" id="ARBA00022786"/>
    </source>
</evidence>
<keyword evidence="3" id="KW-0808">Transferase</keyword>
<dbReference type="EMBL" id="JADAQX010000079">
    <property type="protein sequence ID" value="KAF8822143.1"/>
    <property type="molecule type" value="Genomic_DNA"/>
</dbReference>
<dbReference type="PANTHER" id="PTHR45700:SF8">
    <property type="entry name" value="HECT-TYPE E3 UBIQUITIN TRANSFERASE"/>
    <property type="match status" value="1"/>
</dbReference>
<proteinExistence type="predicted"/>
<accession>A0ABQ7JDP1</accession>
<sequence length="688" mass="79168">MDNLEDQRLLREYFNEFLLVDIDPTDAALSAINVLSPRNNSKPNEDAQKALQKLQIQTESLLDEDYLFAGERNSVKHISMHYLPKIVEYFGNFYALNKSFMLSGVFEEIEEESCQVDFAKLSRFYTLIRDISKQYSDVSFVADIFYEITKVCESIQMKMTGIEKPIQIRFLPILLECPLFEDSVDFTALIELVRTVNHLNEFCKDILLKWYIDMPVANIRQQIANVQQMLTLNILEAQAENGVHALRDRLAHTIRHALGFMKIVYDANTIREERGLQSLNYREFNNDAINSIPELIEHDFNQWLNNEINSDFALLSHNFILDSANKALLLKCHASREQATQAHNVIYSTLLFGNRMDLNPFLILKVRRDAIIQNTLEQLSERVKNPGCLKKGLKIKFDGEEGVDEGGVQKEFFQLLIQELFNPDYGMFLRTDDSCFFWFNRYSFENKSEFELIGIILGLAIYNGVILNLNFPLAVYKKLLDIPCNMNDLREFQPELAKSMESILEMSEAGIASMDLTFSISVEAFGEVLEEALGDHSKDECVTIENRLEFVNLFIDWHLNKSIAEQFAAFYHGFRLCFENSLLSIFRAENLQLVICGSTELDFEALEAVTHYQDGFSKDSTTIRSDRIPIKGLSSMPFIIGRRGPDCNTLPTAHTCFNFLLLPDYRDKKKLQRLLGIALQNHQGFGLL</sequence>
<dbReference type="PROSITE" id="PS50237">
    <property type="entry name" value="HECT"/>
    <property type="match status" value="1"/>
</dbReference>
<keyword evidence="4 5" id="KW-0833">Ubl conjugation pathway</keyword>
<dbReference type="InterPro" id="IPR035983">
    <property type="entry name" value="Hect_E3_ubiquitin_ligase"/>
</dbReference>
<evidence type="ECO:0000256" key="1">
    <source>
        <dbReference type="ARBA" id="ARBA00000885"/>
    </source>
</evidence>
<reference evidence="7 8" key="1">
    <citation type="journal article" date="2020" name="bioRxiv">
        <title>Metabolic contributions of an alphaproteobacterial endosymbiont in the apicomplexan Cardiosporidium cionae.</title>
        <authorList>
            <person name="Hunter E.S."/>
            <person name="Paight C.J."/>
            <person name="Lane C.E."/>
        </authorList>
    </citation>
    <scope>NUCLEOTIDE SEQUENCE [LARGE SCALE GENOMIC DNA]</scope>
    <source>
        <strain evidence="7">ESH_2018</strain>
    </source>
</reference>
<dbReference type="PANTHER" id="PTHR45700">
    <property type="entry name" value="UBIQUITIN-PROTEIN LIGASE E3C"/>
    <property type="match status" value="1"/>
</dbReference>
<dbReference type="Proteomes" id="UP000823046">
    <property type="component" value="Unassembled WGS sequence"/>
</dbReference>
<feature type="domain" description="HECT" evidence="6">
    <location>
        <begin position="385"/>
        <end position="688"/>
    </location>
</feature>
<evidence type="ECO:0000313" key="8">
    <source>
        <dbReference type="Proteomes" id="UP000823046"/>
    </source>
</evidence>
<organism evidence="7 8">
    <name type="scientific">Cardiosporidium cionae</name>
    <dbReference type="NCBI Taxonomy" id="476202"/>
    <lineage>
        <taxon>Eukaryota</taxon>
        <taxon>Sar</taxon>
        <taxon>Alveolata</taxon>
        <taxon>Apicomplexa</taxon>
        <taxon>Aconoidasida</taxon>
        <taxon>Nephromycida</taxon>
        <taxon>Cardiosporidium</taxon>
    </lineage>
</organism>
<dbReference type="SMART" id="SM00119">
    <property type="entry name" value="HECTc"/>
    <property type="match status" value="1"/>
</dbReference>
<evidence type="ECO:0000256" key="5">
    <source>
        <dbReference type="PROSITE-ProRule" id="PRU00104"/>
    </source>
</evidence>